<dbReference type="PANTHER" id="PTHR11351">
    <property type="entry name" value="ACYL-COA DESATURASE"/>
    <property type="match status" value="1"/>
</dbReference>
<dbReference type="eggNOG" id="KOG0537">
    <property type="taxonomic scope" value="Eukaryota"/>
</dbReference>
<evidence type="ECO:0000256" key="9">
    <source>
        <dbReference type="ARBA" id="ARBA00023002"/>
    </source>
</evidence>
<feature type="transmembrane region" description="Helical" evidence="15">
    <location>
        <begin position="41"/>
        <end position="58"/>
    </location>
</feature>
<dbReference type="PhylomeDB" id="S8B068"/>
<comment type="catalytic activity">
    <reaction evidence="14">
        <text>octadecanoyl-CoA + 2 Fe(II)-[cytochrome b5] + O2 + 2 H(+) = (9Z)-octadecenoyl-CoA + 2 Fe(III)-[cytochrome b5] + 2 H2O</text>
        <dbReference type="Rhea" id="RHEA:19721"/>
        <dbReference type="Rhea" id="RHEA-COMP:10438"/>
        <dbReference type="Rhea" id="RHEA-COMP:10439"/>
        <dbReference type="ChEBI" id="CHEBI:15377"/>
        <dbReference type="ChEBI" id="CHEBI:15378"/>
        <dbReference type="ChEBI" id="CHEBI:15379"/>
        <dbReference type="ChEBI" id="CHEBI:29033"/>
        <dbReference type="ChEBI" id="CHEBI:29034"/>
        <dbReference type="ChEBI" id="CHEBI:57387"/>
        <dbReference type="ChEBI" id="CHEBI:57394"/>
        <dbReference type="EC" id="1.14.19.1"/>
    </reaction>
</comment>
<reference evidence="17 18" key="1">
    <citation type="journal article" date="2013" name="PLoS ONE">
        <title>Genomic and secretomic analyses reveal unique features of the lignocellulolytic enzyme system of Penicillium decumbens.</title>
        <authorList>
            <person name="Liu G."/>
            <person name="Zhang L."/>
            <person name="Wei X."/>
            <person name="Zou G."/>
            <person name="Qin Y."/>
            <person name="Ma L."/>
            <person name="Li J."/>
            <person name="Zheng H."/>
            <person name="Wang S."/>
            <person name="Wang C."/>
            <person name="Xun L."/>
            <person name="Zhao G.-P."/>
            <person name="Zhou Z."/>
            <person name="Qu Y."/>
        </authorList>
    </citation>
    <scope>NUCLEOTIDE SEQUENCE [LARGE SCALE GENOMIC DNA]</scope>
    <source>
        <strain evidence="18">114-2 / CGMCC 5302</strain>
    </source>
</reference>
<dbReference type="CDD" id="cd03505">
    <property type="entry name" value="Delta9-FADS-like"/>
    <property type="match status" value="1"/>
</dbReference>
<comment type="subcellular location">
    <subcellularLocation>
        <location evidence="1">Membrane</location>
        <topology evidence="1">Multi-pass membrane protein</topology>
    </subcellularLocation>
</comment>
<keyword evidence="12 15" id="KW-0472">Membrane</keyword>
<dbReference type="PROSITE" id="PS50255">
    <property type="entry name" value="CYTOCHROME_B5_2"/>
    <property type="match status" value="1"/>
</dbReference>
<keyword evidence="14" id="KW-0813">Transport</keyword>
<dbReference type="EC" id="1.14.19.1" evidence="14"/>
<keyword evidence="9 14" id="KW-0560">Oxidoreductase</keyword>
<evidence type="ECO:0000256" key="2">
    <source>
        <dbReference type="ARBA" id="ARBA00009295"/>
    </source>
</evidence>
<protein>
    <recommendedName>
        <fullName evidence="14">Acyl-CoA desaturase</fullName>
        <ecNumber evidence="14">1.14.19.1</ecNumber>
    </recommendedName>
</protein>
<keyword evidence="11 14" id="KW-0443">Lipid metabolism</keyword>
<dbReference type="Pfam" id="PF00487">
    <property type="entry name" value="FA_desaturase"/>
    <property type="match status" value="1"/>
</dbReference>
<dbReference type="SMART" id="SM01117">
    <property type="entry name" value="Cyt-b5"/>
    <property type="match status" value="1"/>
</dbReference>
<dbReference type="Proteomes" id="UP000019376">
    <property type="component" value="Unassembled WGS sequence"/>
</dbReference>
<dbReference type="GO" id="GO:0006636">
    <property type="term" value="P:unsaturated fatty acid biosynthetic process"/>
    <property type="evidence" value="ECO:0007669"/>
    <property type="project" value="UniProtKB-UniRule"/>
</dbReference>
<evidence type="ECO:0000256" key="12">
    <source>
        <dbReference type="ARBA" id="ARBA00023136"/>
    </source>
</evidence>
<keyword evidence="6 14" id="KW-0479">Metal-binding</keyword>
<dbReference type="GO" id="GO:0005506">
    <property type="term" value="F:iron ion binding"/>
    <property type="evidence" value="ECO:0007669"/>
    <property type="project" value="TreeGrafter"/>
</dbReference>
<dbReference type="SUPFAM" id="SSF55856">
    <property type="entry name" value="Cytochrome b5-like heme/steroid binding domain"/>
    <property type="match status" value="1"/>
</dbReference>
<evidence type="ECO:0000256" key="15">
    <source>
        <dbReference type="SAM" id="Phobius"/>
    </source>
</evidence>
<dbReference type="GO" id="GO:0005789">
    <property type="term" value="C:endoplasmic reticulum membrane"/>
    <property type="evidence" value="ECO:0007669"/>
    <property type="project" value="TreeGrafter"/>
</dbReference>
<dbReference type="Pfam" id="PF00173">
    <property type="entry name" value="Cyt-b5"/>
    <property type="match status" value="1"/>
</dbReference>
<keyword evidence="4 14" id="KW-0349">Heme</keyword>
<feature type="transmembrane region" description="Helical" evidence="15">
    <location>
        <begin position="65"/>
        <end position="86"/>
    </location>
</feature>
<name>S8B068_PENO1</name>
<feature type="transmembrane region" description="Helical" evidence="15">
    <location>
        <begin position="184"/>
        <end position="204"/>
    </location>
</feature>
<dbReference type="Gene3D" id="3.10.120.10">
    <property type="entry name" value="Cytochrome b5-like heme/steroid binding domain"/>
    <property type="match status" value="1"/>
</dbReference>
<dbReference type="InterPro" id="IPR001522">
    <property type="entry name" value="FADS-1_CS"/>
</dbReference>
<dbReference type="EMBL" id="KB644410">
    <property type="protein sequence ID" value="EPS27697.1"/>
    <property type="molecule type" value="Genomic_DNA"/>
</dbReference>
<keyword evidence="7 14" id="KW-0276">Fatty acid metabolism</keyword>
<comment type="similarity">
    <text evidence="2 14">Belongs to the fatty acid desaturase type 1 family.</text>
</comment>
<dbReference type="PANTHER" id="PTHR11351:SF31">
    <property type="entry name" value="DESATURASE 1, ISOFORM A-RELATED"/>
    <property type="match status" value="1"/>
</dbReference>
<evidence type="ECO:0000256" key="5">
    <source>
        <dbReference type="ARBA" id="ARBA00022692"/>
    </source>
</evidence>
<keyword evidence="14" id="KW-0249">Electron transport</keyword>
<dbReference type="InterPro" id="IPR018506">
    <property type="entry name" value="Cyt_B5_heme-BS"/>
</dbReference>
<evidence type="ECO:0000256" key="6">
    <source>
        <dbReference type="ARBA" id="ARBA00022723"/>
    </source>
</evidence>
<comment type="function">
    <text evidence="14">Stearoyl-CoA desaturase that utilizes O(2) and electrons from reduced cytochrome b5 to introduce the first double bond into saturated fatty acyl-CoA substrates.</text>
</comment>
<proteinExistence type="inferred from homology"/>
<dbReference type="InterPro" id="IPR001199">
    <property type="entry name" value="Cyt_B5-like_heme/steroid-bd"/>
</dbReference>
<evidence type="ECO:0000256" key="13">
    <source>
        <dbReference type="ARBA" id="ARBA00023160"/>
    </source>
</evidence>
<evidence type="ECO:0000256" key="1">
    <source>
        <dbReference type="ARBA" id="ARBA00004141"/>
    </source>
</evidence>
<comment type="cofactor">
    <cofactor evidence="14">
        <name>Fe(2+)</name>
        <dbReference type="ChEBI" id="CHEBI:29033"/>
    </cofactor>
    <text evidence="14">Expected to bind 2 Fe(2+) ions per subunit.</text>
</comment>
<accession>S8B068</accession>
<dbReference type="HOGENOM" id="CLU_027359_3_2_1"/>
<evidence type="ECO:0000256" key="11">
    <source>
        <dbReference type="ARBA" id="ARBA00023098"/>
    </source>
</evidence>
<sequence>MEKYTEGLVSLELHHSSYTSLGPPARRMIRDTAKSLNWPKTIFLVGIPLVALFSLRWVPLRRETVWTGVIYAYLRALTVTAGYHRLWAHRSYSASTLLKLIFAIIGAGAGQDSIKKWCRDHRAHHRYVDTDKDPYSMSKGFFHAHIGWILFEKSDPIHGVLTTGRVDISDLKADPVVAWQRKHYLTLLLVAGYLFPTMLCGLVFGDYLGGFVFAGCIATAIEQQGTFCVNSVAHWYGSQPYAADKTPRDHPLTGLLTLGEGYHNFHHEFPIDYRNGVRWFDFDPTKWVIWVCAQLGLASNLRRFPENEIQKGRIQRKRQCLDQESERLNWGVPLEDLPAMEWGEYQQQTRTGCNLVVIRGVVHDVSAFVTEHPGGAAMITAAIGKDATRLFEGEVYRHSKAASNFLDTMRIAVIKPRIEGK</sequence>
<evidence type="ECO:0000259" key="16">
    <source>
        <dbReference type="PROSITE" id="PS50255"/>
    </source>
</evidence>
<dbReference type="eggNOG" id="KOG1600">
    <property type="taxonomic scope" value="Eukaryota"/>
</dbReference>
<dbReference type="GO" id="GO:0004768">
    <property type="term" value="F:stearoyl-CoA 9-desaturase activity"/>
    <property type="evidence" value="ECO:0007669"/>
    <property type="project" value="UniProtKB-UniRule"/>
</dbReference>
<dbReference type="PRINTS" id="PR00075">
    <property type="entry name" value="FACDDSATRASE"/>
</dbReference>
<dbReference type="InterPro" id="IPR009160">
    <property type="entry name" value="Acyl-CoA_deSatase_haem/ster-bd"/>
</dbReference>
<dbReference type="PIRSF" id="PIRSF000345">
    <property type="entry name" value="OLE1"/>
    <property type="match status" value="1"/>
</dbReference>
<keyword evidence="5 15" id="KW-0812">Transmembrane</keyword>
<dbReference type="STRING" id="933388.S8B068"/>
<dbReference type="InterPro" id="IPR015876">
    <property type="entry name" value="Acyl-CoA_DS"/>
</dbReference>
<dbReference type="PROSITE" id="PS00476">
    <property type="entry name" value="FATTY_ACID_DESATUR_1"/>
    <property type="match status" value="1"/>
</dbReference>
<keyword evidence="18" id="KW-1185">Reference proteome</keyword>
<keyword evidence="8 15" id="KW-1133">Transmembrane helix</keyword>
<evidence type="ECO:0000256" key="14">
    <source>
        <dbReference type="PIRNR" id="PIRNR000345"/>
    </source>
</evidence>
<dbReference type="AlphaFoldDB" id="S8B068"/>
<evidence type="ECO:0000256" key="7">
    <source>
        <dbReference type="ARBA" id="ARBA00022832"/>
    </source>
</evidence>
<dbReference type="PROSITE" id="PS00191">
    <property type="entry name" value="CYTOCHROME_B5_1"/>
    <property type="match status" value="1"/>
</dbReference>
<evidence type="ECO:0000256" key="3">
    <source>
        <dbReference type="ARBA" id="ARBA00022516"/>
    </source>
</evidence>
<feature type="domain" description="Cytochrome b5 heme-binding" evidence="16">
    <location>
        <begin position="337"/>
        <end position="415"/>
    </location>
</feature>
<keyword evidence="10 14" id="KW-0408">Iron</keyword>
<evidence type="ECO:0000256" key="8">
    <source>
        <dbReference type="ARBA" id="ARBA00022989"/>
    </source>
</evidence>
<keyword evidence="13 14" id="KW-0275">Fatty acid biosynthesis</keyword>
<evidence type="ECO:0000256" key="4">
    <source>
        <dbReference type="ARBA" id="ARBA00022617"/>
    </source>
</evidence>
<evidence type="ECO:0000256" key="10">
    <source>
        <dbReference type="ARBA" id="ARBA00023004"/>
    </source>
</evidence>
<organism evidence="17 18">
    <name type="scientific">Penicillium oxalicum (strain 114-2 / CGMCC 5302)</name>
    <name type="common">Penicillium decumbens</name>
    <dbReference type="NCBI Taxonomy" id="933388"/>
    <lineage>
        <taxon>Eukaryota</taxon>
        <taxon>Fungi</taxon>
        <taxon>Dikarya</taxon>
        <taxon>Ascomycota</taxon>
        <taxon>Pezizomycotina</taxon>
        <taxon>Eurotiomycetes</taxon>
        <taxon>Eurotiomycetidae</taxon>
        <taxon>Eurotiales</taxon>
        <taxon>Aspergillaceae</taxon>
        <taxon>Penicillium</taxon>
    </lineage>
</organism>
<keyword evidence="3 14" id="KW-0444">Lipid biosynthesis</keyword>
<evidence type="ECO:0000313" key="18">
    <source>
        <dbReference type="Proteomes" id="UP000019376"/>
    </source>
</evidence>
<dbReference type="InterPro" id="IPR036400">
    <property type="entry name" value="Cyt_B5-like_heme/steroid_sf"/>
</dbReference>
<gene>
    <name evidence="17" type="ORF">PDE_02641</name>
</gene>
<dbReference type="GO" id="GO:0020037">
    <property type="term" value="F:heme binding"/>
    <property type="evidence" value="ECO:0007669"/>
    <property type="project" value="InterPro"/>
</dbReference>
<evidence type="ECO:0000313" key="17">
    <source>
        <dbReference type="EMBL" id="EPS27697.1"/>
    </source>
</evidence>
<dbReference type="OrthoDB" id="10260134at2759"/>
<dbReference type="InterPro" id="IPR005804">
    <property type="entry name" value="FA_desaturase_dom"/>
</dbReference>